<evidence type="ECO:0000256" key="4">
    <source>
        <dbReference type="ARBA" id="ARBA00023136"/>
    </source>
</evidence>
<dbReference type="GO" id="GO:0055085">
    <property type="term" value="P:transmembrane transport"/>
    <property type="evidence" value="ECO:0007669"/>
    <property type="project" value="InterPro"/>
</dbReference>
<feature type="non-terminal residue" evidence="7">
    <location>
        <position position="105"/>
    </location>
</feature>
<dbReference type="InterPro" id="IPR035906">
    <property type="entry name" value="MetI-like_sf"/>
</dbReference>
<feature type="domain" description="ABC transmembrane type-1" evidence="6">
    <location>
        <begin position="42"/>
        <end position="105"/>
    </location>
</feature>
<dbReference type="AlphaFoldDB" id="A0A656G7D4"/>
<evidence type="ECO:0000259" key="6">
    <source>
        <dbReference type="PROSITE" id="PS50928"/>
    </source>
</evidence>
<comment type="caution">
    <text evidence="7">The sequence shown here is derived from an EMBL/GenBank/DDBJ whole genome shotgun (WGS) entry which is preliminary data.</text>
</comment>
<protein>
    <submittedName>
        <fullName evidence="7">Glycine betaine/carnitine/choline ABC transporter permease</fullName>
    </submittedName>
</protein>
<accession>A0A656G7D4</accession>
<proteinExistence type="predicted"/>
<keyword evidence="4 5" id="KW-0472">Membrane</keyword>
<evidence type="ECO:0000256" key="1">
    <source>
        <dbReference type="ARBA" id="ARBA00004651"/>
    </source>
</evidence>
<feature type="transmembrane region" description="Helical" evidence="5">
    <location>
        <begin position="79"/>
        <end position="104"/>
    </location>
</feature>
<gene>
    <name evidence="7" type="ORF">PSYMO_07804</name>
</gene>
<dbReference type="InterPro" id="IPR000515">
    <property type="entry name" value="MetI-like"/>
</dbReference>
<name>A0A656G7D4_PSEA0</name>
<dbReference type="GO" id="GO:0005886">
    <property type="term" value="C:plasma membrane"/>
    <property type="evidence" value="ECO:0007669"/>
    <property type="project" value="UniProtKB-SubCell"/>
</dbReference>
<evidence type="ECO:0000256" key="5">
    <source>
        <dbReference type="SAM" id="Phobius"/>
    </source>
</evidence>
<dbReference type="Proteomes" id="UP000003465">
    <property type="component" value="Unassembled WGS sequence"/>
</dbReference>
<evidence type="ECO:0000313" key="8">
    <source>
        <dbReference type="Proteomes" id="UP000003465"/>
    </source>
</evidence>
<keyword evidence="3 5" id="KW-1133">Transmembrane helix</keyword>
<evidence type="ECO:0000256" key="3">
    <source>
        <dbReference type="ARBA" id="ARBA00022989"/>
    </source>
</evidence>
<reference evidence="7 8" key="1">
    <citation type="journal article" date="2011" name="PLoS Pathog.">
        <title>Dynamic evolution of pathogenicity revealed by sequencing and comparative genomics of 19 Pseudomonas syringae isolates.</title>
        <authorList>
            <person name="Baltrus D.A."/>
            <person name="Nishimura M.T."/>
            <person name="Romanchuk A."/>
            <person name="Chang J.H."/>
            <person name="Mukhtar M.S."/>
            <person name="Cherkis K."/>
            <person name="Roach J."/>
            <person name="Grant S.R."/>
            <person name="Jones C.D."/>
            <person name="Dangl J.L."/>
        </authorList>
    </citation>
    <scope>NUCLEOTIDE SEQUENCE [LARGE SCALE GENOMIC DNA]</scope>
    <source>
        <strain evidence="7 8">301020</strain>
    </source>
</reference>
<organism evidence="7 8">
    <name type="scientific">Pseudomonas amygdali pv. mori str. 301020</name>
    <dbReference type="NCBI Taxonomy" id="629261"/>
    <lineage>
        <taxon>Bacteria</taxon>
        <taxon>Pseudomonadati</taxon>
        <taxon>Pseudomonadota</taxon>
        <taxon>Gammaproteobacteria</taxon>
        <taxon>Pseudomonadales</taxon>
        <taxon>Pseudomonadaceae</taxon>
        <taxon>Pseudomonas</taxon>
        <taxon>Pseudomonas amygdali</taxon>
    </lineage>
</organism>
<feature type="transmembrane region" description="Helical" evidence="5">
    <location>
        <begin position="40"/>
        <end position="67"/>
    </location>
</feature>
<feature type="transmembrane region" description="Helical" evidence="5">
    <location>
        <begin position="9"/>
        <end position="28"/>
    </location>
</feature>
<dbReference type="SUPFAM" id="SSF161098">
    <property type="entry name" value="MetI-like"/>
    <property type="match status" value="1"/>
</dbReference>
<evidence type="ECO:0000313" key="7">
    <source>
        <dbReference type="EMBL" id="EGH21405.1"/>
    </source>
</evidence>
<sequence length="105" mass="11090">MANRYGKGLLGGAVVIALLALLIHWIGISTIKQYQDDLLFYLQAHLILVLVSMLAALVVGIPAGIALSRPSMVGRAERFMQIFNIGNTVPPLAVLAIALGILGIG</sequence>
<keyword evidence="2 5" id="KW-0812">Transmembrane</keyword>
<dbReference type="EMBL" id="AEAG01000300">
    <property type="protein sequence ID" value="EGH21405.1"/>
    <property type="molecule type" value="Genomic_DNA"/>
</dbReference>
<comment type="subcellular location">
    <subcellularLocation>
        <location evidence="1">Cell membrane</location>
        <topology evidence="1">Multi-pass membrane protein</topology>
    </subcellularLocation>
</comment>
<evidence type="ECO:0000256" key="2">
    <source>
        <dbReference type="ARBA" id="ARBA00022692"/>
    </source>
</evidence>
<dbReference type="PROSITE" id="PS50928">
    <property type="entry name" value="ABC_TM1"/>
    <property type="match status" value="1"/>
</dbReference>